<evidence type="ECO:0000256" key="1">
    <source>
        <dbReference type="SAM" id="Phobius"/>
    </source>
</evidence>
<feature type="transmembrane region" description="Helical" evidence="1">
    <location>
        <begin position="45"/>
        <end position="62"/>
    </location>
</feature>
<keyword evidence="3" id="KW-1185">Reference proteome</keyword>
<evidence type="ECO:0000313" key="2">
    <source>
        <dbReference type="EMBL" id="AWY97871.1"/>
    </source>
</evidence>
<dbReference type="KEGG" id="blau:DQQ01_06605"/>
<sequence length="122" mass="14150">MILFSQVTAVFSCFLFILCMLQMVRKSKRINHYILIQKIFAHHKLWAILLLLCSLLHGIPVVRETGSISGKISWIFLLIFSFNCSAWKKKKSKMAEIPQRNQFCFLHSSQHSYFSSALSVKP</sequence>
<reference evidence="3" key="1">
    <citation type="submission" date="2018-06" db="EMBL/GenBank/DDBJ databases">
        <title>Description of Blautia argi sp. nov., a new anaerobic isolated from dog feces.</title>
        <authorList>
            <person name="Chang Y.-H."/>
            <person name="Paek J."/>
            <person name="Shin Y."/>
        </authorList>
    </citation>
    <scope>NUCLEOTIDE SEQUENCE [LARGE SCALE GENOMIC DNA]</scope>
    <source>
        <strain evidence="3">KCTC 15426</strain>
    </source>
</reference>
<dbReference type="AlphaFoldDB" id="A0A2Z4U9Z6"/>
<name>A0A2Z4U9Z6_9FIRM</name>
<accession>A0A2Z4U9Z6</accession>
<feature type="transmembrane region" description="Helical" evidence="1">
    <location>
        <begin position="68"/>
        <end position="87"/>
    </location>
</feature>
<keyword evidence="1" id="KW-0472">Membrane</keyword>
<keyword evidence="1" id="KW-1133">Transmembrane helix</keyword>
<gene>
    <name evidence="2" type="ORF">DQQ01_06605</name>
</gene>
<keyword evidence="1" id="KW-0812">Transmembrane</keyword>
<dbReference type="EMBL" id="CP030280">
    <property type="protein sequence ID" value="AWY97871.1"/>
    <property type="molecule type" value="Genomic_DNA"/>
</dbReference>
<dbReference type="Proteomes" id="UP000250003">
    <property type="component" value="Chromosome"/>
</dbReference>
<proteinExistence type="predicted"/>
<feature type="transmembrane region" description="Helical" evidence="1">
    <location>
        <begin position="6"/>
        <end position="24"/>
    </location>
</feature>
<protein>
    <submittedName>
        <fullName evidence="2">Uncharacterized protein</fullName>
    </submittedName>
</protein>
<organism evidence="2 3">
    <name type="scientific">Blautia argi</name>
    <dbReference type="NCBI Taxonomy" id="1912897"/>
    <lineage>
        <taxon>Bacteria</taxon>
        <taxon>Bacillati</taxon>
        <taxon>Bacillota</taxon>
        <taxon>Clostridia</taxon>
        <taxon>Lachnospirales</taxon>
        <taxon>Lachnospiraceae</taxon>
        <taxon>Blautia</taxon>
    </lineage>
</organism>
<evidence type="ECO:0000313" key="3">
    <source>
        <dbReference type="Proteomes" id="UP000250003"/>
    </source>
</evidence>